<keyword evidence="2" id="KW-0802">TPR repeat</keyword>
<sequence>MAAYAQAAPEGRVVLVLPFENRSGNASLNWVGDSFPDTLDKRLNSSGFLTISQDDRRYALDHLGLPKDFRPSRATTIKIAQQLDANYVVIGSFNVVGQQIRIQSQVLTVNALKLSAAVEDSAELNRLFDAENAVAWKIARAMDPKMNVAEQTFLAAPGAVPLPAFENYIRGTNAPTPNDRLARLKEAVSISPNYAAALLALGKEQYAAKDFAAAATTLAKVPQDDPLSLEAGFYLGLARINNNNYTGAATAFDFVESRLPLPEVLNNHGVALARQGKDGSAYFDRAVKADPNDVDFRYNLAVSLFRRGDTADALREADAALKLKNTDGDIVTLRSRIAAVPAGTKLPANDPTFAPAERVRRSYSEASFRQAAFQLSQLQDMRLAMLPPAQRANEHNSIAQGYMQQGLLPQAEQQYNAALEADGSNAAAHAGLAEIRERSGQKDEARNEAQASIRLKPNVPAYLVLARLEIAAKNVPAAVEAVNHATALEPHNPQAIALRMSLQKPAQ</sequence>
<dbReference type="Pfam" id="PF13432">
    <property type="entry name" value="TPR_16"/>
    <property type="match status" value="2"/>
</dbReference>
<dbReference type="Pfam" id="PF14559">
    <property type="entry name" value="TPR_19"/>
    <property type="match status" value="1"/>
</dbReference>
<reference evidence="4" key="1">
    <citation type="journal article" date="2019" name="Int. J. Syst. Evol. Microbiol.">
        <title>The Global Catalogue of Microorganisms (GCM) 10K type strain sequencing project: providing services to taxonomists for standard genome sequencing and annotation.</title>
        <authorList>
            <consortium name="The Broad Institute Genomics Platform"/>
            <consortium name="The Broad Institute Genome Sequencing Center for Infectious Disease"/>
            <person name="Wu L."/>
            <person name="Ma J."/>
        </authorList>
    </citation>
    <scope>NUCLEOTIDE SEQUENCE [LARGE SCALE GENOMIC DNA]</scope>
    <source>
        <strain evidence="4">CGMCC 1.16026</strain>
    </source>
</reference>
<dbReference type="PANTHER" id="PTHR44943:SF8">
    <property type="entry name" value="TPR REPEAT-CONTAINING PROTEIN MJ0263"/>
    <property type="match status" value="1"/>
</dbReference>
<proteinExistence type="predicted"/>
<dbReference type="SMART" id="SM00028">
    <property type="entry name" value="TPR"/>
    <property type="match status" value="5"/>
</dbReference>
<gene>
    <name evidence="3" type="ORF">ACFQBQ_17025</name>
</gene>
<dbReference type="InterPro" id="IPR011990">
    <property type="entry name" value="TPR-like_helical_dom_sf"/>
</dbReference>
<evidence type="ECO:0000256" key="2">
    <source>
        <dbReference type="ARBA" id="ARBA00022803"/>
    </source>
</evidence>
<accession>A0ABW1ZDK6</accession>
<dbReference type="Gene3D" id="1.25.40.10">
    <property type="entry name" value="Tetratricopeptide repeat domain"/>
    <property type="match status" value="3"/>
</dbReference>
<dbReference type="SUPFAM" id="SSF48452">
    <property type="entry name" value="TPR-like"/>
    <property type="match status" value="2"/>
</dbReference>
<dbReference type="InterPro" id="IPR051685">
    <property type="entry name" value="Ycf3/AcsC/BcsC/TPR_MFPF"/>
</dbReference>
<keyword evidence="1" id="KW-0677">Repeat</keyword>
<dbReference type="PANTHER" id="PTHR44943">
    <property type="entry name" value="CELLULOSE SYNTHASE OPERON PROTEIN C"/>
    <property type="match status" value="1"/>
</dbReference>
<keyword evidence="4" id="KW-1185">Reference proteome</keyword>
<dbReference type="Gene3D" id="3.40.50.10610">
    <property type="entry name" value="ABC-type transport auxiliary lipoprotein component"/>
    <property type="match status" value="1"/>
</dbReference>
<dbReference type="Proteomes" id="UP001596391">
    <property type="component" value="Unassembled WGS sequence"/>
</dbReference>
<organism evidence="3 4">
    <name type="scientific">Granulicella cerasi</name>
    <dbReference type="NCBI Taxonomy" id="741063"/>
    <lineage>
        <taxon>Bacteria</taxon>
        <taxon>Pseudomonadati</taxon>
        <taxon>Acidobacteriota</taxon>
        <taxon>Terriglobia</taxon>
        <taxon>Terriglobales</taxon>
        <taxon>Acidobacteriaceae</taxon>
        <taxon>Granulicella</taxon>
    </lineage>
</organism>
<protein>
    <submittedName>
        <fullName evidence="3">Tetratricopeptide repeat protein</fullName>
    </submittedName>
</protein>
<evidence type="ECO:0000313" key="4">
    <source>
        <dbReference type="Proteomes" id="UP001596391"/>
    </source>
</evidence>
<evidence type="ECO:0000256" key="1">
    <source>
        <dbReference type="ARBA" id="ARBA00022737"/>
    </source>
</evidence>
<dbReference type="RefSeq" id="WP_263370850.1">
    <property type="nucleotide sequence ID" value="NZ_JAGSYD010000002.1"/>
</dbReference>
<comment type="caution">
    <text evidence="3">The sequence shown here is derived from an EMBL/GenBank/DDBJ whole genome shotgun (WGS) entry which is preliminary data.</text>
</comment>
<name>A0ABW1ZDK6_9BACT</name>
<evidence type="ECO:0000313" key="3">
    <source>
        <dbReference type="EMBL" id="MFC6647241.1"/>
    </source>
</evidence>
<dbReference type="EMBL" id="JBHSWI010000001">
    <property type="protein sequence ID" value="MFC6647241.1"/>
    <property type="molecule type" value="Genomic_DNA"/>
</dbReference>
<dbReference type="InterPro" id="IPR019734">
    <property type="entry name" value="TPR_rpt"/>
</dbReference>